<evidence type="ECO:0000256" key="5">
    <source>
        <dbReference type="SAM" id="SignalP"/>
    </source>
</evidence>
<gene>
    <name evidence="6" type="ORF">PROSTU_04036</name>
</gene>
<protein>
    <recommendedName>
        <fullName evidence="8">Fimbrial protein</fullName>
    </recommendedName>
</protein>
<dbReference type="GO" id="GO:0009289">
    <property type="term" value="C:pilus"/>
    <property type="evidence" value="ECO:0007669"/>
    <property type="project" value="UniProtKB-SubCell"/>
</dbReference>
<evidence type="ECO:0000256" key="2">
    <source>
        <dbReference type="ARBA" id="ARBA00006671"/>
    </source>
</evidence>
<dbReference type="InterPro" id="IPR050263">
    <property type="entry name" value="Bact_Fimbrial_Adh_Pro"/>
</dbReference>
<proteinExistence type="inferred from homology"/>
<feature type="signal peptide" evidence="5">
    <location>
        <begin position="1"/>
        <end position="24"/>
    </location>
</feature>
<dbReference type="AlphaFoldDB" id="A0AA86YW75"/>
<comment type="caution">
    <text evidence="6">The sequence shown here is derived from an EMBL/GenBank/DDBJ whole genome shotgun (WGS) entry which is preliminary data.</text>
</comment>
<dbReference type="GO" id="GO:0043709">
    <property type="term" value="P:cell adhesion involved in single-species biofilm formation"/>
    <property type="evidence" value="ECO:0007669"/>
    <property type="project" value="TreeGrafter"/>
</dbReference>
<dbReference type="EMBL" id="ABJD02000103">
    <property type="protein sequence ID" value="EDU57984.1"/>
    <property type="molecule type" value="Genomic_DNA"/>
</dbReference>
<evidence type="ECO:0000313" key="7">
    <source>
        <dbReference type="Proteomes" id="UP000004506"/>
    </source>
</evidence>
<dbReference type="SUPFAM" id="SSF49401">
    <property type="entry name" value="Bacterial adhesins"/>
    <property type="match status" value="1"/>
</dbReference>
<evidence type="ECO:0000256" key="4">
    <source>
        <dbReference type="ARBA" id="ARBA00023263"/>
    </source>
</evidence>
<dbReference type="PANTHER" id="PTHR33420">
    <property type="entry name" value="FIMBRIAL SUBUNIT ELFA-RELATED"/>
    <property type="match status" value="1"/>
</dbReference>
<dbReference type="PANTHER" id="PTHR33420:SF3">
    <property type="entry name" value="FIMBRIAL SUBUNIT ELFA"/>
    <property type="match status" value="1"/>
</dbReference>
<feature type="chain" id="PRO_5041712455" description="Fimbrial protein" evidence="5">
    <location>
        <begin position="25"/>
        <end position="185"/>
    </location>
</feature>
<evidence type="ECO:0000256" key="3">
    <source>
        <dbReference type="ARBA" id="ARBA00022729"/>
    </source>
</evidence>
<evidence type="ECO:0008006" key="8">
    <source>
        <dbReference type="Google" id="ProtNLM"/>
    </source>
</evidence>
<accession>A0AA86YW75</accession>
<comment type="subcellular location">
    <subcellularLocation>
        <location evidence="1">Fimbrium</location>
    </subcellularLocation>
</comment>
<dbReference type="Proteomes" id="UP000004506">
    <property type="component" value="Unassembled WGS sequence"/>
</dbReference>
<dbReference type="InterPro" id="IPR036937">
    <property type="entry name" value="Adhesion_dom_fimbrial_sf"/>
</dbReference>
<reference evidence="7" key="2">
    <citation type="submission" date="2008-04" db="EMBL/GenBank/DDBJ databases">
        <title>Draft genome sequence of Providencia stuartii(ATCC 25827).</title>
        <authorList>
            <person name="Sudarsanam P."/>
            <person name="Ley R."/>
            <person name="Guruge J."/>
            <person name="Turnbaugh P.J."/>
            <person name="Mahowald M."/>
            <person name="Liep D."/>
            <person name="Gordon J."/>
        </authorList>
    </citation>
    <scope>NUCLEOTIDE SEQUENCE [LARGE SCALE GENOMIC DNA]</scope>
    <source>
        <strain evidence="7">ATCC 25827</strain>
    </source>
</reference>
<reference evidence="6 7" key="3">
    <citation type="submission" date="2008-05" db="EMBL/GenBank/DDBJ databases">
        <authorList>
            <person name="Fulton L."/>
            <person name="Clifton S."/>
            <person name="Fulton B."/>
            <person name="Xu J."/>
            <person name="Minx P."/>
            <person name="Pepin K.H."/>
            <person name="Johnson M."/>
            <person name="Thiruvilangam P."/>
            <person name="Bhonagiri V."/>
            <person name="Nash W.E."/>
            <person name="Mardis E.R."/>
            <person name="Wilson R.K."/>
        </authorList>
    </citation>
    <scope>NUCLEOTIDE SEQUENCE [LARGE SCALE GENOMIC DNA]</scope>
    <source>
        <strain evidence="6 7">ATCC 25827</strain>
    </source>
</reference>
<dbReference type="Gene3D" id="2.60.40.1090">
    <property type="entry name" value="Fimbrial-type adhesion domain"/>
    <property type="match status" value="1"/>
</dbReference>
<organism evidence="6 7">
    <name type="scientific">Providencia stuartii ATCC 25827</name>
    <dbReference type="NCBI Taxonomy" id="471874"/>
    <lineage>
        <taxon>Bacteria</taxon>
        <taxon>Pseudomonadati</taxon>
        <taxon>Pseudomonadota</taxon>
        <taxon>Gammaproteobacteria</taxon>
        <taxon>Enterobacterales</taxon>
        <taxon>Morganellaceae</taxon>
        <taxon>Providencia</taxon>
    </lineage>
</organism>
<reference evidence="7" key="1">
    <citation type="submission" date="2008-04" db="EMBL/GenBank/DDBJ databases">
        <title>Draft genome sequence of Providencia stuartii (ATCC 25827).</title>
        <authorList>
            <person name="Sudarsanam P."/>
            <person name="Ley R."/>
            <person name="Guruge J."/>
            <person name="Turnbaugh P.J."/>
            <person name="Mahowald M."/>
            <person name="Liep D."/>
            <person name="Gordon J."/>
        </authorList>
    </citation>
    <scope>NUCLEOTIDE SEQUENCE [LARGE SCALE GENOMIC DNA]</scope>
    <source>
        <strain evidence="7">ATCC 25827</strain>
    </source>
</reference>
<keyword evidence="4" id="KW-0281">Fimbrium</keyword>
<keyword evidence="3 5" id="KW-0732">Signal</keyword>
<dbReference type="InterPro" id="IPR008966">
    <property type="entry name" value="Adhesion_dom_sf"/>
</dbReference>
<evidence type="ECO:0000313" key="6">
    <source>
        <dbReference type="EMBL" id="EDU57984.1"/>
    </source>
</evidence>
<name>A0AA86YW75_PROST</name>
<dbReference type="RefSeq" id="WP_004925927.1">
    <property type="nucleotide sequence ID" value="NZ_DS607679.1"/>
</dbReference>
<sequence length="185" mass="19287">MLFNKKLVTIAVLASSMVAGSALAAGEVGKKSTEVRFKAQLRAASCDVASTAEGSVIDWGTFTLDQTNGKNVKDQLGSDKNFNLILTNCSKAAAEDAAIFVHAEGKESPLFPEYFANTGAKSLAVALSSGGKDIKPNVDTELKFSNAVDVNGSTTIPVLAKLLLTQVGVAPDTLNVPVTFSVSYN</sequence>
<evidence type="ECO:0000256" key="1">
    <source>
        <dbReference type="ARBA" id="ARBA00004561"/>
    </source>
</evidence>
<comment type="similarity">
    <text evidence="2">Belongs to the fimbrial protein family.</text>
</comment>